<keyword evidence="4" id="KW-1185">Reference proteome</keyword>
<feature type="region of interest" description="Disordered" evidence="1">
    <location>
        <begin position="322"/>
        <end position="374"/>
    </location>
</feature>
<reference evidence="3" key="1">
    <citation type="submission" date="2025-08" db="UniProtKB">
        <authorList>
            <consortium name="Ensembl"/>
        </authorList>
    </citation>
    <scope>IDENTIFICATION</scope>
</reference>
<accession>A0A8C3NXV6</accession>
<evidence type="ECO:0000256" key="1">
    <source>
        <dbReference type="SAM" id="MobiDB-lite"/>
    </source>
</evidence>
<dbReference type="InterPro" id="IPR031648">
    <property type="entry name" value="TMEM82"/>
</dbReference>
<dbReference type="Proteomes" id="UP000694396">
    <property type="component" value="Unplaced"/>
</dbReference>
<evidence type="ECO:0000256" key="2">
    <source>
        <dbReference type="SAM" id="Phobius"/>
    </source>
</evidence>
<reference evidence="3" key="2">
    <citation type="submission" date="2025-09" db="UniProtKB">
        <authorList>
            <consortium name="Ensembl"/>
        </authorList>
    </citation>
    <scope>IDENTIFICATION</scope>
</reference>
<keyword evidence="2" id="KW-1133">Transmembrane helix</keyword>
<dbReference type="PANTHER" id="PTHR35257">
    <property type="entry name" value="TRANSMEMBRANE PROTEIN 82"/>
    <property type="match status" value="1"/>
</dbReference>
<protein>
    <submittedName>
        <fullName evidence="3">Transmembrane protein 82</fullName>
    </submittedName>
</protein>
<feature type="transmembrane region" description="Helical" evidence="2">
    <location>
        <begin position="228"/>
        <end position="245"/>
    </location>
</feature>
<keyword evidence="2" id="KW-0472">Membrane</keyword>
<feature type="transmembrane region" description="Helical" evidence="2">
    <location>
        <begin position="75"/>
        <end position="97"/>
    </location>
</feature>
<name>A0A8C3NXV6_9PASS</name>
<keyword evidence="2" id="KW-0812">Transmembrane</keyword>
<sequence>MFSPGSWLPALPGLAWGWALLDSLLQGMSLRLVTLFWVTSHLAQHSPPAVPSNPERQAEKEAIAAQRPLLELLHVLVLTGVLALVGSRVAALVVLEFSLRAVSTILSLGKGAHSSQLYLLCQYSLGCGVSCGLSFLLEGAPHRSWNLALAAGLAGLLALHARRLARHVCTLYELHSRARYCGVCILLLAAGHGIPRLLRNALALTFAVADLAAVELINRDFLSTGEAVRFWTPLTICYTLLVVYMQEESRQSTGRGLVFRTVVVRMGGLFILLLTVGRWTDILHIFVSLLGELWCLLRSGVLLESCWRGGDAGRVCIPAAPAAPAERTEGPAPAPQVGEGDRVTPEGLQGHLRAGDTPPHPGQRTSPPRYDRPR</sequence>
<feature type="transmembrane region" description="Helical" evidence="2">
    <location>
        <begin position="117"/>
        <end position="137"/>
    </location>
</feature>
<proteinExistence type="predicted"/>
<dbReference type="AlphaFoldDB" id="A0A8C3NXV6"/>
<organism evidence="3 4">
    <name type="scientific">Cyanoderma ruficeps</name>
    <name type="common">rufous-capped babbler</name>
    <dbReference type="NCBI Taxonomy" id="181631"/>
    <lineage>
        <taxon>Eukaryota</taxon>
        <taxon>Metazoa</taxon>
        <taxon>Chordata</taxon>
        <taxon>Craniata</taxon>
        <taxon>Vertebrata</taxon>
        <taxon>Euteleostomi</taxon>
        <taxon>Archelosauria</taxon>
        <taxon>Archosauria</taxon>
        <taxon>Dinosauria</taxon>
        <taxon>Saurischia</taxon>
        <taxon>Theropoda</taxon>
        <taxon>Coelurosauria</taxon>
        <taxon>Aves</taxon>
        <taxon>Neognathae</taxon>
        <taxon>Neoaves</taxon>
        <taxon>Telluraves</taxon>
        <taxon>Australaves</taxon>
        <taxon>Passeriformes</taxon>
        <taxon>Sylvioidea</taxon>
        <taxon>Timaliidae</taxon>
        <taxon>Cyanoderma</taxon>
    </lineage>
</organism>
<feature type="transmembrane region" description="Helical" evidence="2">
    <location>
        <begin position="257"/>
        <end position="276"/>
    </location>
</feature>
<dbReference type="Ensembl" id="ENSCRFT00000004532.1">
    <property type="protein sequence ID" value="ENSCRFP00000004360.1"/>
    <property type="gene ID" value="ENSCRFG00000003534.1"/>
</dbReference>
<dbReference type="PANTHER" id="PTHR35257:SF1">
    <property type="entry name" value="TRANSMEMBRANE PROTEIN 82"/>
    <property type="match status" value="1"/>
</dbReference>
<feature type="transmembrane region" description="Helical" evidence="2">
    <location>
        <begin position="143"/>
        <end position="159"/>
    </location>
</feature>
<dbReference type="Pfam" id="PF15816">
    <property type="entry name" value="TMEM82"/>
    <property type="match status" value="1"/>
</dbReference>
<evidence type="ECO:0000313" key="4">
    <source>
        <dbReference type="Proteomes" id="UP000694396"/>
    </source>
</evidence>
<evidence type="ECO:0000313" key="3">
    <source>
        <dbReference type="Ensembl" id="ENSCRFP00000004360.1"/>
    </source>
</evidence>